<evidence type="ECO:0000313" key="6">
    <source>
        <dbReference type="EMBL" id="MFC6238211.1"/>
    </source>
</evidence>
<protein>
    <submittedName>
        <fullName evidence="6">Rieske (2Fe-2S) protein</fullName>
    </submittedName>
</protein>
<evidence type="ECO:0000256" key="1">
    <source>
        <dbReference type="ARBA" id="ARBA00022714"/>
    </source>
</evidence>
<sequence>MTRTLTVPLADVERHGRLRVETEACPVLVALVEGTPYAVEDACRHRQASLATGVIRDGVVTCPSHLFQYDLRTGARHDREGEGLPAYPARLVGDVVEVDLPEPVAQPSLREILLASARAGRG</sequence>
<dbReference type="InterPro" id="IPR017941">
    <property type="entry name" value="Rieske_2Fe-2S"/>
</dbReference>
<accession>A0ABW1T0H9</accession>
<proteinExistence type="predicted"/>
<gene>
    <name evidence="6" type="ORF">ACFQGU_10000</name>
</gene>
<evidence type="ECO:0000256" key="3">
    <source>
        <dbReference type="ARBA" id="ARBA00023004"/>
    </source>
</evidence>
<organism evidence="6 7">
    <name type="scientific">Longivirga aurantiaca</name>
    <dbReference type="NCBI Taxonomy" id="1837743"/>
    <lineage>
        <taxon>Bacteria</taxon>
        <taxon>Bacillati</taxon>
        <taxon>Actinomycetota</taxon>
        <taxon>Actinomycetes</taxon>
        <taxon>Sporichthyales</taxon>
        <taxon>Sporichthyaceae</taxon>
        <taxon>Longivirga</taxon>
    </lineage>
</organism>
<dbReference type="Pfam" id="PF00355">
    <property type="entry name" value="Rieske"/>
    <property type="match status" value="1"/>
</dbReference>
<dbReference type="RefSeq" id="WP_386766225.1">
    <property type="nucleotide sequence ID" value="NZ_JBHSTI010000008.1"/>
</dbReference>
<reference evidence="7" key="1">
    <citation type="journal article" date="2019" name="Int. J. Syst. Evol. Microbiol.">
        <title>The Global Catalogue of Microorganisms (GCM) 10K type strain sequencing project: providing services to taxonomists for standard genome sequencing and annotation.</title>
        <authorList>
            <consortium name="The Broad Institute Genomics Platform"/>
            <consortium name="The Broad Institute Genome Sequencing Center for Infectious Disease"/>
            <person name="Wu L."/>
            <person name="Ma J."/>
        </authorList>
    </citation>
    <scope>NUCLEOTIDE SEQUENCE [LARGE SCALE GENOMIC DNA]</scope>
    <source>
        <strain evidence="7">CGMCC 4.7317</strain>
    </source>
</reference>
<keyword evidence="3" id="KW-0408">Iron</keyword>
<keyword evidence="4" id="KW-0411">Iron-sulfur</keyword>
<keyword evidence="2" id="KW-0479">Metal-binding</keyword>
<dbReference type="Proteomes" id="UP001596138">
    <property type="component" value="Unassembled WGS sequence"/>
</dbReference>
<keyword evidence="7" id="KW-1185">Reference proteome</keyword>
<dbReference type="EMBL" id="JBHSTI010000008">
    <property type="protein sequence ID" value="MFC6238211.1"/>
    <property type="molecule type" value="Genomic_DNA"/>
</dbReference>
<evidence type="ECO:0000256" key="4">
    <source>
        <dbReference type="ARBA" id="ARBA00023014"/>
    </source>
</evidence>
<dbReference type="SUPFAM" id="SSF50022">
    <property type="entry name" value="ISP domain"/>
    <property type="match status" value="1"/>
</dbReference>
<evidence type="ECO:0000259" key="5">
    <source>
        <dbReference type="PROSITE" id="PS51296"/>
    </source>
</evidence>
<evidence type="ECO:0000256" key="2">
    <source>
        <dbReference type="ARBA" id="ARBA00022723"/>
    </source>
</evidence>
<comment type="caution">
    <text evidence="6">The sequence shown here is derived from an EMBL/GenBank/DDBJ whole genome shotgun (WGS) entry which is preliminary data.</text>
</comment>
<dbReference type="InterPro" id="IPR036922">
    <property type="entry name" value="Rieske_2Fe-2S_sf"/>
</dbReference>
<dbReference type="Gene3D" id="2.102.10.10">
    <property type="entry name" value="Rieske [2Fe-2S] iron-sulphur domain"/>
    <property type="match status" value="1"/>
</dbReference>
<keyword evidence="1" id="KW-0001">2Fe-2S</keyword>
<dbReference type="PROSITE" id="PS51296">
    <property type="entry name" value="RIESKE"/>
    <property type="match status" value="1"/>
</dbReference>
<evidence type="ECO:0000313" key="7">
    <source>
        <dbReference type="Proteomes" id="UP001596138"/>
    </source>
</evidence>
<name>A0ABW1T0H9_9ACTN</name>
<feature type="domain" description="Rieske" evidence="5">
    <location>
        <begin position="4"/>
        <end position="98"/>
    </location>
</feature>